<evidence type="ECO:0008006" key="3">
    <source>
        <dbReference type="Google" id="ProtNLM"/>
    </source>
</evidence>
<dbReference type="Gene3D" id="3.40.50.300">
    <property type="entry name" value="P-loop containing nucleotide triphosphate hydrolases"/>
    <property type="match status" value="1"/>
</dbReference>
<dbReference type="KEGG" id="nao:Y958_31055"/>
<dbReference type="SUPFAM" id="SSF52540">
    <property type="entry name" value="P-loop containing nucleoside triphosphate hydrolases"/>
    <property type="match status" value="1"/>
</dbReference>
<dbReference type="InterPro" id="IPR027417">
    <property type="entry name" value="P-loop_NTPase"/>
</dbReference>
<proteinExistence type="predicted"/>
<dbReference type="Proteomes" id="UP000197153">
    <property type="component" value="Chromosome 4"/>
</dbReference>
<reference evidence="1 2" key="1">
    <citation type="submission" date="2017-06" db="EMBL/GenBank/DDBJ databases">
        <title>Complete genome sequence of Nitrospirillum amazonense strain CBAmC, an endophytic nitrogen-fixing and plant growth-promoting bacterium, isolated from sugarcane.</title>
        <authorList>
            <person name="Schwab S."/>
            <person name="dos Santos Teixeira K.R."/>
            <person name="Simoes Araujo J.L."/>
            <person name="Soares Vidal M."/>
            <person name="Borges de Freitas H.R."/>
            <person name="Rivello Crivelaro A.L."/>
            <person name="Bueno de Camargo Nunes A."/>
            <person name="dos Santos C.M."/>
            <person name="Palmeira da Silva Rosa D."/>
            <person name="da Silva Padilha D."/>
            <person name="da Silva E."/>
            <person name="Araujo Terra L."/>
            <person name="Soares Mendes V."/>
            <person name="Farinelli L."/>
            <person name="Magalhaes Cruz L."/>
            <person name="Baldani J.I."/>
        </authorList>
    </citation>
    <scope>NUCLEOTIDE SEQUENCE [LARGE SCALE GENOMIC DNA]</scope>
    <source>
        <strain evidence="1 2">CBAmC</strain>
    </source>
</reference>
<gene>
    <name evidence="1" type="ORF">Y958_31055</name>
</gene>
<evidence type="ECO:0000313" key="1">
    <source>
        <dbReference type="EMBL" id="ASG25374.1"/>
    </source>
</evidence>
<organism evidence="1 2">
    <name type="scientific">Nitrospirillum viridazoti CBAmc</name>
    <dbReference type="NCBI Taxonomy" id="1441467"/>
    <lineage>
        <taxon>Bacteria</taxon>
        <taxon>Pseudomonadati</taxon>
        <taxon>Pseudomonadota</taxon>
        <taxon>Alphaproteobacteria</taxon>
        <taxon>Rhodospirillales</taxon>
        <taxon>Azospirillaceae</taxon>
        <taxon>Nitrospirillum</taxon>
        <taxon>Nitrospirillum viridazoti</taxon>
    </lineage>
</organism>
<evidence type="ECO:0000313" key="2">
    <source>
        <dbReference type="Proteomes" id="UP000197153"/>
    </source>
</evidence>
<dbReference type="RefSeq" id="WP_088875737.1">
    <property type="nucleotide sequence ID" value="NZ_CP022113.1"/>
</dbReference>
<protein>
    <recommendedName>
        <fullName evidence="3">Sulfotransferase domain-containing protein</fullName>
    </recommendedName>
</protein>
<name>A0A248K4I6_9PROT</name>
<sequence length="231" mass="26161">MRLLVHGMQSSGATAFTRALAERPGCIALADIPNNFAAPRVTTTADFVAKVVVTTAYPLATHVERFRPDKLVLFLRDPRDNYASLSTANYRHHSGLMDEKFLILDQLFAERHRLFDAVIHYEDFVARDPSVFTALADLGWPLDEAHYTFRRDYNDLLRTLWEAEPVLQETMDVVFGNARGPGVTDRWRDKPRDPAVDAQLEALCPRLLRHYQGRPIRTGQARSVSAKSSPL</sequence>
<dbReference type="EMBL" id="CP022113">
    <property type="protein sequence ID" value="ASG25374.1"/>
    <property type="molecule type" value="Genomic_DNA"/>
</dbReference>
<accession>A0A248K4I6</accession>
<keyword evidence="2" id="KW-1185">Reference proteome</keyword>
<dbReference type="AlphaFoldDB" id="A0A248K4I6"/>